<evidence type="ECO:0000313" key="4">
    <source>
        <dbReference type="Proteomes" id="UP001189429"/>
    </source>
</evidence>
<keyword evidence="2" id="KW-0732">Signal</keyword>
<dbReference type="Proteomes" id="UP001189429">
    <property type="component" value="Unassembled WGS sequence"/>
</dbReference>
<proteinExistence type="predicted"/>
<accession>A0ABN9TU04</accession>
<keyword evidence="4" id="KW-1185">Reference proteome</keyword>
<organism evidence="3 4">
    <name type="scientific">Prorocentrum cordatum</name>
    <dbReference type="NCBI Taxonomy" id="2364126"/>
    <lineage>
        <taxon>Eukaryota</taxon>
        <taxon>Sar</taxon>
        <taxon>Alveolata</taxon>
        <taxon>Dinophyceae</taxon>
        <taxon>Prorocentrales</taxon>
        <taxon>Prorocentraceae</taxon>
        <taxon>Prorocentrum</taxon>
    </lineage>
</organism>
<feature type="chain" id="PRO_5046774128" evidence="2">
    <location>
        <begin position="24"/>
        <end position="384"/>
    </location>
</feature>
<evidence type="ECO:0000256" key="2">
    <source>
        <dbReference type="SAM" id="SignalP"/>
    </source>
</evidence>
<feature type="signal peptide" evidence="2">
    <location>
        <begin position="1"/>
        <end position="23"/>
    </location>
</feature>
<dbReference type="InterPro" id="IPR003961">
    <property type="entry name" value="FN3_dom"/>
</dbReference>
<gene>
    <name evidence="3" type="ORF">PCOR1329_LOCUS42331</name>
</gene>
<evidence type="ECO:0000256" key="1">
    <source>
        <dbReference type="SAM" id="MobiDB-lite"/>
    </source>
</evidence>
<evidence type="ECO:0000313" key="3">
    <source>
        <dbReference type="EMBL" id="CAK0849707.1"/>
    </source>
</evidence>
<reference evidence="3" key="1">
    <citation type="submission" date="2023-10" db="EMBL/GenBank/DDBJ databases">
        <authorList>
            <person name="Chen Y."/>
            <person name="Shah S."/>
            <person name="Dougan E. K."/>
            <person name="Thang M."/>
            <person name="Chan C."/>
        </authorList>
    </citation>
    <scope>NUCLEOTIDE SEQUENCE [LARGE SCALE GENOMIC DNA]</scope>
</reference>
<feature type="region of interest" description="Disordered" evidence="1">
    <location>
        <begin position="254"/>
        <end position="340"/>
    </location>
</feature>
<dbReference type="EMBL" id="CAUYUJ010015083">
    <property type="protein sequence ID" value="CAK0849707.1"/>
    <property type="molecule type" value="Genomic_DNA"/>
</dbReference>
<name>A0ABN9TU04_9DINO</name>
<sequence>MARSRSSALVAAAAAAALAYSTASSLAAFVAGPPRPCAAAGALVARRAEGKKDGEEDEGFLKFLKVEQDIELSPEEYAMAMEQEVESQRKRYYIGGVVKENNLIVPWKPVDEKQLIKDARKQLKKNGILDPAGEVNEDEEDSEIELGLIGAEDVSIEWTAGDPGTKVGYIIEKKRAKDTNFREIATYERGDQSFLLAKPYGGHEYSYADELCEPGSWTFRVLCRYRSGEIQAAPFLPPAGTLWGPSCSSWWSSSSAPTLPTGTSSTERAPVALPGAGRGAPPTLTGRPAGRGAPPRSGAHAHSNSVRFPESMPADPAPQALLSRPRSAPPAPGSHPAAARLLGGRGSIQASLRSSQGLPFRRLGSWPSSRRGALDVFVLPIFMG</sequence>
<comment type="caution">
    <text evidence="3">The sequence shown here is derived from an EMBL/GenBank/DDBJ whole genome shotgun (WGS) entry which is preliminary data.</text>
</comment>
<feature type="compositionally biased region" description="Polar residues" evidence="1">
    <location>
        <begin position="256"/>
        <end position="267"/>
    </location>
</feature>
<dbReference type="CDD" id="cd00063">
    <property type="entry name" value="FN3"/>
    <property type="match status" value="1"/>
</dbReference>
<protein>
    <submittedName>
        <fullName evidence="3">Uncharacterized protein</fullName>
    </submittedName>
</protein>